<name>A0AC61NLA3_9BACT</name>
<evidence type="ECO:0000313" key="2">
    <source>
        <dbReference type="Proteomes" id="UP000826212"/>
    </source>
</evidence>
<sequence>MKFTLLLFLCFFTVFGFARTKPDITPTPHSMQEVSSNKDLSFDYSQSYKIKIYSKIASDHTSTIHFLLPNSDARSSQVVKIGYTSSRSLRKYSKDVPMKSGAYRLAILEKEIVLVAYDDRGLHYGLQTLKQMIDQKQSMWDIVDYPDVAYRGVVEGFYGTPWSFADRKRQLEFYGKYRLNTYIYGPKDDPFHSSPHWRDPYPKVEAEGIAKLAAVAKKNRVDFVWAIHPGKDIKWNDQDQQKLVDKLESMYQLGVRGFAVFFDDISGIGTDPNKQAGLLNHIMDDFYKRHHDLTPLIMCPTEYTKQWANPSEKGYLSVLGDEMNSKVEVMWTGDAVVGHITKKSLDWVNSRINRKAYVWWNFPVSDYCVHNLLLGPCIGLTSQGKDDMSGFVSNPMEYAAASEISLYSVANYSWNVEAFNPLKSWSKSIETLMPEVASDYKFFATYNQDANSSWGWRTGKEALQFESFVAMHDVAGLRDEFQKMVISSNNIQQRLNDPVLLDEINPWLSQFKLLGEWGLTLLDENESLSDDDLEGAWSLILASHKISDQVKKIGQVENYGRGVEVGGTTLMPHLKNKSLGLETKFLGQLTGQEIQKPELIGYQELRDGADRAFDEDINTAYVFRKVMKPGDYIGVDLKKVTPIRSIDIYQTSSRDHIKSGVLEYSLDGKSWASLSDKTFTQPVVQFTAEGAAPKARFVRYVNTEDSKKQKGHWVKLHDIFVNKSEPYVTMIFSSKSFRNMPFAFNGESLKFNKKLEVTDMLPGNKIVIPFLRPEKIKNLKINLGDQYKNLKCVYFDDKGNQLTLAEGDINGTYTMERPVKRVVISNPNEKSQAIRLLSLQFDFDQVIDLGQRFVDQDFNTSCPLEAGKSLDVSTSVEAGSILLFDQNMEDVTLEIALKNGNTFKQIVSTPFYKVPDFKNIEKCTITNGSNRTFELIEIVK</sequence>
<keyword evidence="2" id="KW-1185">Reference proteome</keyword>
<proteinExistence type="predicted"/>
<protein>
    <submittedName>
        <fullName evidence="1">Beta-N-acetylglucosaminidase domain-containing protein</fullName>
    </submittedName>
</protein>
<dbReference type="Proteomes" id="UP000826212">
    <property type="component" value="Chromosome"/>
</dbReference>
<evidence type="ECO:0000313" key="1">
    <source>
        <dbReference type="EMBL" id="QZE15810.1"/>
    </source>
</evidence>
<dbReference type="EMBL" id="CP081303">
    <property type="protein sequence ID" value="QZE15810.1"/>
    <property type="molecule type" value="Genomic_DNA"/>
</dbReference>
<accession>A0AC61NLA3</accession>
<reference evidence="1" key="1">
    <citation type="submission" date="2021-08" db="EMBL/GenBank/DDBJ databases">
        <title>Novel anaerobic bacterium isolated from sea squirt in East Sea, Republic of Korea.</title>
        <authorList>
            <person name="Nguyen T.H."/>
            <person name="Li Z."/>
            <person name="Lee Y.-J."/>
            <person name="Ko J."/>
            <person name="Kim S.-G."/>
        </authorList>
    </citation>
    <scope>NUCLEOTIDE SEQUENCE</scope>
    <source>
        <strain evidence="1">KCTC 25031</strain>
    </source>
</reference>
<gene>
    <name evidence="1" type="ORF">K4L44_08260</name>
</gene>
<organism evidence="1 2">
    <name type="scientific">Halosquirtibacter laminarini</name>
    <dbReference type="NCBI Taxonomy" id="3374600"/>
    <lineage>
        <taxon>Bacteria</taxon>
        <taxon>Pseudomonadati</taxon>
        <taxon>Bacteroidota</taxon>
        <taxon>Bacteroidia</taxon>
        <taxon>Marinilabiliales</taxon>
        <taxon>Prolixibacteraceae</taxon>
        <taxon>Halosquirtibacter</taxon>
    </lineage>
</organism>